<dbReference type="EMBL" id="JADQDO010000007">
    <property type="protein sequence ID" value="MBF9234704.1"/>
    <property type="molecule type" value="Genomic_DNA"/>
</dbReference>
<organism evidence="1 2">
    <name type="scientific">Microvirga alba</name>
    <dbReference type="NCBI Taxonomy" id="2791025"/>
    <lineage>
        <taxon>Bacteria</taxon>
        <taxon>Pseudomonadati</taxon>
        <taxon>Pseudomonadota</taxon>
        <taxon>Alphaproteobacteria</taxon>
        <taxon>Hyphomicrobiales</taxon>
        <taxon>Methylobacteriaceae</taxon>
        <taxon>Microvirga</taxon>
    </lineage>
</organism>
<proteinExistence type="predicted"/>
<keyword evidence="2" id="KW-1185">Reference proteome</keyword>
<evidence type="ECO:0000313" key="1">
    <source>
        <dbReference type="EMBL" id="MBF9234704.1"/>
    </source>
</evidence>
<reference evidence="1" key="1">
    <citation type="submission" date="2020-11" db="EMBL/GenBank/DDBJ databases">
        <authorList>
            <person name="Kim M.K."/>
        </authorList>
    </citation>
    <scope>NUCLEOTIDE SEQUENCE</scope>
    <source>
        <strain evidence="1">BT350</strain>
    </source>
</reference>
<sequence>MVMLEYDGGASTSIVYLRASRAADGISLHTRCDHPPFPVHSGATELTNGVISLKILGVLKGSYLAF</sequence>
<dbReference type="RefSeq" id="WP_196272685.1">
    <property type="nucleotide sequence ID" value="NZ_JADQDO010000007.1"/>
</dbReference>
<dbReference type="Proteomes" id="UP000599312">
    <property type="component" value="Unassembled WGS sequence"/>
</dbReference>
<comment type="caution">
    <text evidence="1">The sequence shown here is derived from an EMBL/GenBank/DDBJ whole genome shotgun (WGS) entry which is preliminary data.</text>
</comment>
<protein>
    <submittedName>
        <fullName evidence="1">Uncharacterized protein</fullName>
    </submittedName>
</protein>
<name>A0A931BTZ0_9HYPH</name>
<accession>A0A931BTZ0</accession>
<dbReference type="AlphaFoldDB" id="A0A931BTZ0"/>
<evidence type="ECO:0000313" key="2">
    <source>
        <dbReference type="Proteomes" id="UP000599312"/>
    </source>
</evidence>
<gene>
    <name evidence="1" type="ORF">I2H38_15115</name>
</gene>